<sequence>MSSSSTNNDMRHSTNYQPQQNQNFDQQNTY</sequence>
<reference evidence="2" key="1">
    <citation type="submission" date="2021-02" db="EMBL/GenBank/DDBJ databases">
        <authorList>
            <person name="Nowell W R."/>
        </authorList>
    </citation>
    <scope>NUCLEOTIDE SEQUENCE</scope>
</reference>
<dbReference type="Proteomes" id="UP000682733">
    <property type="component" value="Unassembled WGS sequence"/>
</dbReference>
<dbReference type="EMBL" id="CAJOBA010086635">
    <property type="protein sequence ID" value="CAF4466346.1"/>
    <property type="molecule type" value="Genomic_DNA"/>
</dbReference>
<organism evidence="2 4">
    <name type="scientific">Didymodactylos carnosus</name>
    <dbReference type="NCBI Taxonomy" id="1234261"/>
    <lineage>
        <taxon>Eukaryota</taxon>
        <taxon>Metazoa</taxon>
        <taxon>Spiralia</taxon>
        <taxon>Gnathifera</taxon>
        <taxon>Rotifera</taxon>
        <taxon>Eurotatoria</taxon>
        <taxon>Bdelloidea</taxon>
        <taxon>Philodinida</taxon>
        <taxon>Philodinidae</taxon>
        <taxon>Didymodactylos</taxon>
    </lineage>
</organism>
<evidence type="ECO:0000256" key="1">
    <source>
        <dbReference type="SAM" id="MobiDB-lite"/>
    </source>
</evidence>
<feature type="non-terminal residue" evidence="2">
    <location>
        <position position="1"/>
    </location>
</feature>
<evidence type="ECO:0000313" key="3">
    <source>
        <dbReference type="EMBL" id="CAF4466346.1"/>
    </source>
</evidence>
<dbReference type="EMBL" id="CAJNOK010060458">
    <property type="protein sequence ID" value="CAF1635595.1"/>
    <property type="molecule type" value="Genomic_DNA"/>
</dbReference>
<dbReference type="AlphaFoldDB" id="A0A8S2G6H4"/>
<feature type="region of interest" description="Disordered" evidence="1">
    <location>
        <begin position="1"/>
        <end position="30"/>
    </location>
</feature>
<feature type="compositionally biased region" description="Low complexity" evidence="1">
    <location>
        <begin position="15"/>
        <end position="30"/>
    </location>
</feature>
<proteinExistence type="predicted"/>
<comment type="caution">
    <text evidence="2">The sequence shown here is derived from an EMBL/GenBank/DDBJ whole genome shotgun (WGS) entry which is preliminary data.</text>
</comment>
<name>A0A8S2G6H4_9BILA</name>
<dbReference type="Proteomes" id="UP000677228">
    <property type="component" value="Unassembled WGS sequence"/>
</dbReference>
<protein>
    <submittedName>
        <fullName evidence="2">Uncharacterized protein</fullName>
    </submittedName>
</protein>
<accession>A0A8S2G6H4</accession>
<evidence type="ECO:0000313" key="2">
    <source>
        <dbReference type="EMBL" id="CAF1635595.1"/>
    </source>
</evidence>
<gene>
    <name evidence="2" type="ORF">OVA965_LOCUS43979</name>
    <name evidence="3" type="ORF">TMI583_LOCUS46485</name>
</gene>
<evidence type="ECO:0000313" key="4">
    <source>
        <dbReference type="Proteomes" id="UP000677228"/>
    </source>
</evidence>